<sequence length="328" mass="32059">MGGSPGALGAGLASAAPASGLQRSGAAGSGAVHDPAFAAFHAPHASSLLTVAPLNLGLQHFGIQQLDQLRGLHPLDQMGSAPPLPPPAPLRLTDGSAPPLACGVMGTSGAPRGAQAPSAPGLLPSPLSMLPPELLARPFTLPPGLLPSGVPLLDPQPVPRSLYARPPKRQERTPMGDSEDSNASTDSHAVTMHPSSHDEDEGGTGLAGTSITSGRGGAPGRGVSCSPPSSGLFLPPSFFGRQAGLPLLAGAPPPPLPSVGSGGAQGPGSAFAAAFAGPDGPPNAASLVAGGGEPESSEAGPVILLPTRRSKGPRGRASSATPSSSTQS</sequence>
<evidence type="ECO:0000313" key="2">
    <source>
        <dbReference type="EMBL" id="KXZ56306.1"/>
    </source>
</evidence>
<protein>
    <submittedName>
        <fullName evidence="2">Uncharacterized protein</fullName>
    </submittedName>
</protein>
<dbReference type="STRING" id="33097.A0A150H2C7"/>
<gene>
    <name evidence="2" type="ORF">GPECTOR_1g27</name>
</gene>
<dbReference type="AlphaFoldDB" id="A0A150H2C7"/>
<reference evidence="3" key="1">
    <citation type="journal article" date="2016" name="Nat. Commun.">
        <title>The Gonium pectorale genome demonstrates co-option of cell cycle regulation during the evolution of multicellularity.</title>
        <authorList>
            <person name="Hanschen E.R."/>
            <person name="Marriage T.N."/>
            <person name="Ferris P.J."/>
            <person name="Hamaji T."/>
            <person name="Toyoda A."/>
            <person name="Fujiyama A."/>
            <person name="Neme R."/>
            <person name="Noguchi H."/>
            <person name="Minakuchi Y."/>
            <person name="Suzuki M."/>
            <person name="Kawai-Toyooka H."/>
            <person name="Smith D.R."/>
            <person name="Sparks H."/>
            <person name="Anderson J."/>
            <person name="Bakaric R."/>
            <person name="Luria V."/>
            <person name="Karger A."/>
            <person name="Kirschner M.W."/>
            <person name="Durand P.M."/>
            <person name="Michod R.E."/>
            <person name="Nozaki H."/>
            <person name="Olson B.J."/>
        </authorList>
    </citation>
    <scope>NUCLEOTIDE SEQUENCE [LARGE SCALE GENOMIC DNA]</scope>
    <source>
        <strain evidence="3">NIES-2863</strain>
    </source>
</reference>
<accession>A0A150H2C7</accession>
<proteinExistence type="predicted"/>
<dbReference type="Proteomes" id="UP000075714">
    <property type="component" value="Unassembled WGS sequence"/>
</dbReference>
<feature type="compositionally biased region" description="Low complexity" evidence="1">
    <location>
        <begin position="226"/>
        <end position="250"/>
    </location>
</feature>
<keyword evidence="3" id="KW-1185">Reference proteome</keyword>
<organism evidence="2 3">
    <name type="scientific">Gonium pectorale</name>
    <name type="common">Green alga</name>
    <dbReference type="NCBI Taxonomy" id="33097"/>
    <lineage>
        <taxon>Eukaryota</taxon>
        <taxon>Viridiplantae</taxon>
        <taxon>Chlorophyta</taxon>
        <taxon>core chlorophytes</taxon>
        <taxon>Chlorophyceae</taxon>
        <taxon>CS clade</taxon>
        <taxon>Chlamydomonadales</taxon>
        <taxon>Volvocaceae</taxon>
        <taxon>Gonium</taxon>
    </lineage>
</organism>
<dbReference type="EMBL" id="LSYV01000002">
    <property type="protein sequence ID" value="KXZ56306.1"/>
    <property type="molecule type" value="Genomic_DNA"/>
</dbReference>
<feature type="compositionally biased region" description="Low complexity" evidence="1">
    <location>
        <begin position="267"/>
        <end position="285"/>
    </location>
</feature>
<comment type="caution">
    <text evidence="2">The sequence shown here is derived from an EMBL/GenBank/DDBJ whole genome shotgun (WGS) entry which is preliminary data.</text>
</comment>
<feature type="compositionally biased region" description="Low complexity" evidence="1">
    <location>
        <begin position="317"/>
        <end position="328"/>
    </location>
</feature>
<feature type="region of interest" description="Disordered" evidence="1">
    <location>
        <begin position="149"/>
        <end position="328"/>
    </location>
</feature>
<evidence type="ECO:0000313" key="3">
    <source>
        <dbReference type="Proteomes" id="UP000075714"/>
    </source>
</evidence>
<evidence type="ECO:0000256" key="1">
    <source>
        <dbReference type="SAM" id="MobiDB-lite"/>
    </source>
</evidence>
<name>A0A150H2C7_GONPE</name>